<keyword evidence="5 7" id="KW-0975">Bacterial flagellum</keyword>
<dbReference type="Pfam" id="PF02107">
    <property type="entry name" value="FlgH"/>
    <property type="match status" value="1"/>
</dbReference>
<evidence type="ECO:0000313" key="11">
    <source>
        <dbReference type="Proteomes" id="UP000050497"/>
    </source>
</evidence>
<dbReference type="PANTHER" id="PTHR34933:SF1">
    <property type="entry name" value="FLAGELLAR L-RING PROTEIN"/>
    <property type="match status" value="1"/>
</dbReference>
<evidence type="ECO:0000256" key="8">
    <source>
        <dbReference type="SAM" id="SignalP"/>
    </source>
</evidence>
<evidence type="ECO:0000256" key="4">
    <source>
        <dbReference type="ARBA" id="ARBA00023136"/>
    </source>
</evidence>
<evidence type="ECO:0000313" key="12">
    <source>
        <dbReference type="Proteomes" id="UP000182800"/>
    </source>
</evidence>
<evidence type="ECO:0000256" key="1">
    <source>
        <dbReference type="ARBA" id="ARBA00002591"/>
    </source>
</evidence>
<dbReference type="PROSITE" id="PS51257">
    <property type="entry name" value="PROKAR_LIPOPROTEIN"/>
    <property type="match status" value="1"/>
</dbReference>
<dbReference type="GO" id="GO:0009427">
    <property type="term" value="C:bacterial-type flagellum basal body, distal rod, L ring"/>
    <property type="evidence" value="ECO:0007669"/>
    <property type="project" value="InterPro"/>
</dbReference>
<reference evidence="10 12" key="2">
    <citation type="submission" date="2016-08" db="EMBL/GenBank/DDBJ databases">
        <authorList>
            <person name="Varghese N."/>
            <person name="Submissions Spin"/>
        </authorList>
    </citation>
    <scope>NUCLEOTIDE SEQUENCE [LARGE SCALE GENOMIC DNA]</scope>
    <source>
        <strain evidence="10 12">HL-109</strain>
    </source>
</reference>
<sequence length="237" mass="25194">MKTRSAIMPVLAGSVLLAGCATDFSEVGVEPGMTPVGSGLTAYHASLPSGSFPDQSERAYHSLWSDNRENLFADARALKVGDVVTVRIRMADQARLNNATGRSRDSGANIGFDFGGNLGGPGVGGDFGAGVNSGTNSRGQGTIDRSERIDLNVAAVVTNVLPNGNLMISGSQEVRVNYEMRVLNVAGIVRPRDISARNTIDYEKIAEARISYGGRGRSMEVQQPGWGQQVYDRVTPF</sequence>
<dbReference type="STRING" id="1653334.GA0071312_2312"/>
<dbReference type="GO" id="GO:0009279">
    <property type="term" value="C:cell outer membrane"/>
    <property type="evidence" value="ECO:0007669"/>
    <property type="project" value="UniProtKB-SubCell"/>
</dbReference>
<keyword evidence="6 7" id="KW-0998">Cell outer membrane</keyword>
<keyword evidence="3 7" id="KW-0732">Signal</keyword>
<proteinExistence type="inferred from homology"/>
<evidence type="ECO:0000313" key="10">
    <source>
        <dbReference type="EMBL" id="SCC81374.1"/>
    </source>
</evidence>
<evidence type="ECO:0000256" key="5">
    <source>
        <dbReference type="ARBA" id="ARBA00023143"/>
    </source>
</evidence>
<dbReference type="HAMAP" id="MF_00415">
    <property type="entry name" value="FlgH"/>
    <property type="match status" value="1"/>
</dbReference>
<dbReference type="RefSeq" id="WP_074445088.1">
    <property type="nucleotide sequence ID" value="NZ_FMBM01000002.1"/>
</dbReference>
<dbReference type="PRINTS" id="PR01008">
    <property type="entry name" value="FLGLRINGFLGH"/>
</dbReference>
<name>A0A0P7XB16_9HYPH</name>
<dbReference type="Proteomes" id="UP000050497">
    <property type="component" value="Unassembled WGS sequence"/>
</dbReference>
<dbReference type="GO" id="GO:0071973">
    <property type="term" value="P:bacterial-type flagellum-dependent cell motility"/>
    <property type="evidence" value="ECO:0007669"/>
    <property type="project" value="InterPro"/>
</dbReference>
<dbReference type="GO" id="GO:0003774">
    <property type="term" value="F:cytoskeletal motor activity"/>
    <property type="evidence" value="ECO:0007669"/>
    <property type="project" value="InterPro"/>
</dbReference>
<organism evidence="9 11">
    <name type="scientific">Saliniramus fredricksonii</name>
    <dbReference type="NCBI Taxonomy" id="1653334"/>
    <lineage>
        <taxon>Bacteria</taxon>
        <taxon>Pseudomonadati</taxon>
        <taxon>Pseudomonadota</taxon>
        <taxon>Alphaproteobacteria</taxon>
        <taxon>Hyphomicrobiales</taxon>
        <taxon>Salinarimonadaceae</taxon>
        <taxon>Saliniramus</taxon>
    </lineage>
</organism>
<evidence type="ECO:0000313" key="9">
    <source>
        <dbReference type="EMBL" id="KPQ12473.1"/>
    </source>
</evidence>
<keyword evidence="9" id="KW-0966">Cell projection</keyword>
<accession>A0A0P7XB16</accession>
<comment type="function">
    <text evidence="1 7">Assembles around the rod to form the L-ring and probably protects the motor/basal body from shearing forces during rotation.</text>
</comment>
<dbReference type="PANTHER" id="PTHR34933">
    <property type="entry name" value="FLAGELLAR L-RING PROTEIN"/>
    <property type="match status" value="1"/>
</dbReference>
<reference evidence="9 11" key="1">
    <citation type="submission" date="2015-09" db="EMBL/GenBank/DDBJ databases">
        <title>Identification and resolution of microdiversity through metagenomic sequencing of parallel consortia.</title>
        <authorList>
            <person name="Nelson W.C."/>
            <person name="Romine M.F."/>
            <person name="Lindemann S.R."/>
        </authorList>
    </citation>
    <scope>NUCLEOTIDE SEQUENCE [LARGE SCALE GENOMIC DNA]</scope>
    <source>
        <strain evidence="9">HL-109</strain>
    </source>
</reference>
<dbReference type="PATRIC" id="fig|1653334.4.peg.1034"/>
<dbReference type="NCBIfam" id="NF001305">
    <property type="entry name" value="PRK00249.1-5"/>
    <property type="match status" value="1"/>
</dbReference>
<keyword evidence="4 7" id="KW-0472">Membrane</keyword>
<keyword evidence="9" id="KW-0282">Flagellum</keyword>
<dbReference type="InterPro" id="IPR000527">
    <property type="entry name" value="Flag_Lring"/>
</dbReference>
<dbReference type="EMBL" id="LJSX01000002">
    <property type="protein sequence ID" value="KPQ12473.1"/>
    <property type="molecule type" value="Genomic_DNA"/>
</dbReference>
<evidence type="ECO:0000256" key="3">
    <source>
        <dbReference type="ARBA" id="ARBA00022729"/>
    </source>
</evidence>
<protein>
    <recommendedName>
        <fullName evidence="7">Flagellar L-ring protein</fullName>
    </recommendedName>
    <alternativeName>
        <fullName evidence="7">Basal body L-ring protein</fullName>
    </alternativeName>
</protein>
<dbReference type="EMBL" id="FMBM01000002">
    <property type="protein sequence ID" value="SCC81374.1"/>
    <property type="molecule type" value="Genomic_DNA"/>
</dbReference>
<evidence type="ECO:0000256" key="2">
    <source>
        <dbReference type="ARBA" id="ARBA00006929"/>
    </source>
</evidence>
<comment type="caution">
    <text evidence="9">The sequence shown here is derived from an EMBL/GenBank/DDBJ whole genome shotgun (WGS) entry which is preliminary data.</text>
</comment>
<dbReference type="AlphaFoldDB" id="A0A0P7XB16"/>
<keyword evidence="12" id="KW-1185">Reference proteome</keyword>
<feature type="signal peptide" evidence="8">
    <location>
        <begin position="1"/>
        <end position="20"/>
    </location>
</feature>
<comment type="similarity">
    <text evidence="2 7">Belongs to the FlgH family.</text>
</comment>
<dbReference type="OrthoDB" id="9789227at2"/>
<keyword evidence="9" id="KW-0969">Cilium</keyword>
<comment type="subcellular location">
    <subcellularLocation>
        <location evidence="7">Cell outer membrane</location>
        <topology evidence="7">Lipid-anchor</topology>
    </subcellularLocation>
    <subcellularLocation>
        <location evidence="7">Bacterial flagellum basal body</location>
    </subcellularLocation>
</comment>
<feature type="chain" id="PRO_5008850881" description="Flagellar L-ring protein" evidence="8">
    <location>
        <begin position="21"/>
        <end position="237"/>
    </location>
</feature>
<evidence type="ECO:0000256" key="6">
    <source>
        <dbReference type="ARBA" id="ARBA00023237"/>
    </source>
</evidence>
<evidence type="ECO:0000256" key="7">
    <source>
        <dbReference type="HAMAP-Rule" id="MF_00415"/>
    </source>
</evidence>
<keyword evidence="7" id="KW-0449">Lipoprotein</keyword>
<gene>
    <name evidence="7 9" type="primary">flgH</name>
    <name evidence="10" type="ORF">GA0071312_2312</name>
    <name evidence="9" type="ORF">HLUCCO17_02575</name>
</gene>
<comment type="subunit">
    <text evidence="7">The basal body constitutes a major portion of the flagellar organelle and consists of four rings (L,P,S, and M) mounted on a central rod.</text>
</comment>
<dbReference type="Proteomes" id="UP000182800">
    <property type="component" value="Unassembled WGS sequence"/>
</dbReference>